<organism evidence="1 2">
    <name type="scientific">Vaccinium darrowii</name>
    <dbReference type="NCBI Taxonomy" id="229202"/>
    <lineage>
        <taxon>Eukaryota</taxon>
        <taxon>Viridiplantae</taxon>
        <taxon>Streptophyta</taxon>
        <taxon>Embryophyta</taxon>
        <taxon>Tracheophyta</taxon>
        <taxon>Spermatophyta</taxon>
        <taxon>Magnoliopsida</taxon>
        <taxon>eudicotyledons</taxon>
        <taxon>Gunneridae</taxon>
        <taxon>Pentapetalae</taxon>
        <taxon>asterids</taxon>
        <taxon>Ericales</taxon>
        <taxon>Ericaceae</taxon>
        <taxon>Vaccinioideae</taxon>
        <taxon>Vaccinieae</taxon>
        <taxon>Vaccinium</taxon>
    </lineage>
</organism>
<keyword evidence="2" id="KW-1185">Reference proteome</keyword>
<evidence type="ECO:0000313" key="1">
    <source>
        <dbReference type="EMBL" id="KAH7850788.1"/>
    </source>
</evidence>
<protein>
    <submittedName>
        <fullName evidence="1">Uncharacterized protein</fullName>
    </submittedName>
</protein>
<name>A0ACB7YBD3_9ERIC</name>
<dbReference type="EMBL" id="CM037158">
    <property type="protein sequence ID" value="KAH7850788.1"/>
    <property type="molecule type" value="Genomic_DNA"/>
</dbReference>
<dbReference type="Proteomes" id="UP000828048">
    <property type="component" value="Chromosome 8"/>
</dbReference>
<evidence type="ECO:0000313" key="2">
    <source>
        <dbReference type="Proteomes" id="UP000828048"/>
    </source>
</evidence>
<comment type="caution">
    <text evidence="1">The sequence shown here is derived from an EMBL/GenBank/DDBJ whole genome shotgun (WGS) entry which is preliminary data.</text>
</comment>
<accession>A0ACB7YBD3</accession>
<reference evidence="1 2" key="1">
    <citation type="journal article" date="2021" name="Hortic Res">
        <title>High-quality reference genome and annotation aids understanding of berry development for evergreen blueberry (Vaccinium darrowii).</title>
        <authorList>
            <person name="Yu J."/>
            <person name="Hulse-Kemp A.M."/>
            <person name="Babiker E."/>
            <person name="Staton M."/>
        </authorList>
    </citation>
    <scope>NUCLEOTIDE SEQUENCE [LARGE SCALE GENOMIC DNA]</scope>
    <source>
        <strain evidence="2">cv. NJ 8807/NJ 8810</strain>
        <tissue evidence="1">Young leaf</tissue>
    </source>
</reference>
<sequence>MEVREVGRSSTSSSFQQNHASSFRTTTSNSDGREIDEEEELAWAAIEKLPLSQQLRTSLLDRNSLYGTNGNKGKTISAVDVTKLGAVERHLFINNLLKNIEDDNQRLLQKIRERRDRVGLEFPTVEVRYKNLCVQAEYIAHESPPTLWSALKSIFSVIRLDSHANNIKILQDVQGIIKPSRMTLLLGPPGCGKTTLLQAIAGKLDQTLKVTGDISYNGYKLNEFSPQKTSAYISQYDVHTPEMTVREILDFSACCQGIGSGSEIMMEIIRREKQAGIIPEPDIDTYMKATAVEGLKKTLRTEYILKILGLDICADIIVGDAMRTGISGGQKRRLTTGEMIIGPAKVLLMDEISTGLDSSSTFQIVTCLQQWTHITGSTTLLSLLQPAPEVFDLFDDIIFMADGKIAYQGPRDNIVEFFEHCGFSCPSKKGIADFLQEVVSREDQGQYWNRTNQAYSYVSVEDFGTAFKKFHVGHKLDEELSLDFSRSNSYKNSLSFNIYSLRKWEVFKACMAREWLIMRRNSFAHVAKSAQVIK</sequence>
<gene>
    <name evidence="1" type="ORF">Vadar_003018</name>
</gene>
<proteinExistence type="predicted"/>